<accession>A0A450ZA73</accession>
<dbReference type="AlphaFoldDB" id="A0A450ZA73"/>
<dbReference type="Gene3D" id="3.30.530.20">
    <property type="match status" value="1"/>
</dbReference>
<keyword evidence="2" id="KW-1277">Toxin-antitoxin system</keyword>
<evidence type="ECO:0000256" key="1">
    <source>
        <dbReference type="ARBA" id="ARBA00008918"/>
    </source>
</evidence>
<evidence type="ECO:0000313" key="4">
    <source>
        <dbReference type="EMBL" id="VFK50673.1"/>
    </source>
</evidence>
<feature type="domain" description="Coenzyme Q-binding protein COQ10 START" evidence="3">
    <location>
        <begin position="16"/>
        <end position="139"/>
    </location>
</feature>
<dbReference type="GO" id="GO:0048039">
    <property type="term" value="F:ubiquinone binding"/>
    <property type="evidence" value="ECO:0007669"/>
    <property type="project" value="InterPro"/>
</dbReference>
<dbReference type="Pfam" id="PF03364">
    <property type="entry name" value="Polyketide_cyc"/>
    <property type="match status" value="1"/>
</dbReference>
<dbReference type="EMBL" id="CAADFX010000001">
    <property type="protein sequence ID" value="VFK50673.1"/>
    <property type="molecule type" value="Genomic_DNA"/>
</dbReference>
<dbReference type="InterPro" id="IPR005031">
    <property type="entry name" value="COQ10_START"/>
</dbReference>
<dbReference type="PANTHER" id="PTHR12901">
    <property type="entry name" value="SPERM PROTEIN HOMOLOG"/>
    <property type="match status" value="1"/>
</dbReference>
<name>A0A450ZA73_9GAMM</name>
<dbReference type="SUPFAM" id="SSF55961">
    <property type="entry name" value="Bet v1-like"/>
    <property type="match status" value="1"/>
</dbReference>
<protein>
    <submittedName>
        <fullName evidence="4">Coenzyme Q-binding protein COQ10</fullName>
    </submittedName>
</protein>
<reference evidence="4" key="1">
    <citation type="submission" date="2019-02" db="EMBL/GenBank/DDBJ databases">
        <authorList>
            <person name="Gruber-Vodicka R. H."/>
            <person name="Seah K. B. B."/>
        </authorList>
    </citation>
    <scope>NUCLEOTIDE SEQUENCE</scope>
    <source>
        <strain evidence="4">BECK_BY1</strain>
    </source>
</reference>
<gene>
    <name evidence="4" type="ORF">BECKTUN1418D_GA0071000_100117</name>
</gene>
<evidence type="ECO:0000256" key="2">
    <source>
        <dbReference type="ARBA" id="ARBA00022649"/>
    </source>
</evidence>
<dbReference type="InterPro" id="IPR044996">
    <property type="entry name" value="COQ10-like"/>
</dbReference>
<dbReference type="CDD" id="cd07813">
    <property type="entry name" value="COQ10p_like"/>
    <property type="match status" value="1"/>
</dbReference>
<proteinExistence type="inferred from homology"/>
<dbReference type="InterPro" id="IPR023393">
    <property type="entry name" value="START-like_dom_sf"/>
</dbReference>
<comment type="similarity">
    <text evidence="1">Belongs to the ribosome association toxin RatA family.</text>
</comment>
<evidence type="ECO:0000259" key="3">
    <source>
        <dbReference type="Pfam" id="PF03364"/>
    </source>
</evidence>
<organism evidence="4">
    <name type="scientific">Candidatus Kentrum sp. TUN</name>
    <dbReference type="NCBI Taxonomy" id="2126343"/>
    <lineage>
        <taxon>Bacteria</taxon>
        <taxon>Pseudomonadati</taxon>
        <taxon>Pseudomonadota</taxon>
        <taxon>Gammaproteobacteria</taxon>
        <taxon>Candidatus Kentrum</taxon>
    </lineage>
</organism>
<dbReference type="GO" id="GO:0045333">
    <property type="term" value="P:cellular respiration"/>
    <property type="evidence" value="ECO:0007669"/>
    <property type="project" value="InterPro"/>
</dbReference>
<dbReference type="PANTHER" id="PTHR12901:SF10">
    <property type="entry name" value="COENZYME Q-BINDING PROTEIN COQ10, MITOCHONDRIAL"/>
    <property type="match status" value="1"/>
</dbReference>
<sequence>MAIHTETIHTEKRVLPYLPEYVFDLVADVESYPAFLPFWRHARIYARDGNTYYTDQEIWMGIMQERFRTKTVLNRPTRIDVMSSEGFFENLAIRWDFEPTAEGGCQIIFRQSWKLQSYLKQQMMNLVLARNSYATMNAFEERASELHSTKPGTQNDHPVATH</sequence>